<sequence length="228" mass="25442">MVIIRLHTLSSRVPKLQDAAAVARLIYICDEDAFKPGENGEETLKASWQQHYFCLSSDAWMIVAKPDELVGYADVRPEPDSAFQAFIQTLYVHPKYQNRGIETLLVRLGEERARQLSTQASSRLRIAVRSDNRLLSDTIQLEGYQLVRQFLRVNVTRAQLALQTLGASAEQITLDVALPLANGKNTLSEQRRLAVSTVTQYDIYEKVSGTGSMQAVEQVSSLQCTLVG</sequence>
<dbReference type="Proteomes" id="UP000322530">
    <property type="component" value="Unassembled WGS sequence"/>
</dbReference>
<feature type="domain" description="N-acetyltransferase" evidence="1">
    <location>
        <begin position="14"/>
        <end position="166"/>
    </location>
</feature>
<dbReference type="Gene3D" id="3.40.630.30">
    <property type="match status" value="1"/>
</dbReference>
<dbReference type="InterPro" id="IPR000182">
    <property type="entry name" value="GNAT_dom"/>
</dbReference>
<comment type="caution">
    <text evidence="2">The sequence shown here is derived from an EMBL/GenBank/DDBJ whole genome shotgun (WGS) entry which is preliminary data.</text>
</comment>
<protein>
    <recommendedName>
        <fullName evidence="1">N-acetyltransferase domain-containing protein</fullName>
    </recommendedName>
</protein>
<name>A0A5A5T9R2_9CHLR</name>
<gene>
    <name evidence="2" type="ORF">KDI_14500</name>
</gene>
<evidence type="ECO:0000313" key="3">
    <source>
        <dbReference type="Proteomes" id="UP000322530"/>
    </source>
</evidence>
<accession>A0A5A5T9R2</accession>
<dbReference type="PROSITE" id="PS51186">
    <property type="entry name" value="GNAT"/>
    <property type="match status" value="1"/>
</dbReference>
<dbReference type="SUPFAM" id="SSF55729">
    <property type="entry name" value="Acyl-CoA N-acyltransferases (Nat)"/>
    <property type="match status" value="1"/>
</dbReference>
<dbReference type="Pfam" id="PF00583">
    <property type="entry name" value="Acetyltransf_1"/>
    <property type="match status" value="1"/>
</dbReference>
<dbReference type="GO" id="GO:0016747">
    <property type="term" value="F:acyltransferase activity, transferring groups other than amino-acyl groups"/>
    <property type="evidence" value="ECO:0007669"/>
    <property type="project" value="InterPro"/>
</dbReference>
<proteinExistence type="predicted"/>
<dbReference type="OrthoDB" id="159110at2"/>
<reference evidence="2 3" key="1">
    <citation type="submission" date="2019-01" db="EMBL/GenBank/DDBJ databases">
        <title>Draft genome sequence of Dictyobacter sp. Uno17.</title>
        <authorList>
            <person name="Wang C.M."/>
            <person name="Zheng Y."/>
            <person name="Sakai Y."/>
            <person name="Abe K."/>
            <person name="Yokota A."/>
            <person name="Yabe S."/>
        </authorList>
    </citation>
    <scope>NUCLEOTIDE SEQUENCE [LARGE SCALE GENOMIC DNA]</scope>
    <source>
        <strain evidence="2 3">Uno17</strain>
    </source>
</reference>
<dbReference type="InterPro" id="IPR016181">
    <property type="entry name" value="Acyl_CoA_acyltransferase"/>
</dbReference>
<evidence type="ECO:0000259" key="1">
    <source>
        <dbReference type="PROSITE" id="PS51186"/>
    </source>
</evidence>
<keyword evidence="3" id="KW-1185">Reference proteome</keyword>
<dbReference type="EMBL" id="BIXY01000015">
    <property type="protein sequence ID" value="GCF07886.1"/>
    <property type="molecule type" value="Genomic_DNA"/>
</dbReference>
<evidence type="ECO:0000313" key="2">
    <source>
        <dbReference type="EMBL" id="GCF07886.1"/>
    </source>
</evidence>
<organism evidence="2 3">
    <name type="scientific">Dictyobacter arantiisoli</name>
    <dbReference type="NCBI Taxonomy" id="2014874"/>
    <lineage>
        <taxon>Bacteria</taxon>
        <taxon>Bacillati</taxon>
        <taxon>Chloroflexota</taxon>
        <taxon>Ktedonobacteria</taxon>
        <taxon>Ktedonobacterales</taxon>
        <taxon>Dictyobacteraceae</taxon>
        <taxon>Dictyobacter</taxon>
    </lineage>
</organism>
<dbReference type="CDD" id="cd04301">
    <property type="entry name" value="NAT_SF"/>
    <property type="match status" value="1"/>
</dbReference>
<dbReference type="AlphaFoldDB" id="A0A5A5T9R2"/>